<dbReference type="RefSeq" id="WP_130022647.1">
    <property type="nucleotide sequence ID" value="NZ_SEWF01000029.1"/>
</dbReference>
<protein>
    <submittedName>
        <fullName evidence="1">Recombinase</fullName>
    </submittedName>
</protein>
<dbReference type="Proteomes" id="UP000293162">
    <property type="component" value="Unassembled WGS sequence"/>
</dbReference>
<proteinExistence type="predicted"/>
<evidence type="ECO:0000313" key="2">
    <source>
        <dbReference type="Proteomes" id="UP000293162"/>
    </source>
</evidence>
<name>A0A4Q5LWV2_9BACT</name>
<dbReference type="GO" id="GO:0003677">
    <property type="term" value="F:DNA binding"/>
    <property type="evidence" value="ECO:0007669"/>
    <property type="project" value="InterPro"/>
</dbReference>
<dbReference type="Pfam" id="PF03837">
    <property type="entry name" value="RecT"/>
    <property type="match status" value="1"/>
</dbReference>
<dbReference type="EMBL" id="SEWF01000029">
    <property type="protein sequence ID" value="RYU94192.1"/>
    <property type="molecule type" value="Genomic_DNA"/>
</dbReference>
<accession>A0A4Q5LWV2</accession>
<organism evidence="1 2">
    <name type="scientific">Emticicia agri</name>
    <dbReference type="NCBI Taxonomy" id="2492393"/>
    <lineage>
        <taxon>Bacteria</taxon>
        <taxon>Pseudomonadati</taxon>
        <taxon>Bacteroidota</taxon>
        <taxon>Cytophagia</taxon>
        <taxon>Cytophagales</taxon>
        <taxon>Leadbetterellaceae</taxon>
        <taxon>Emticicia</taxon>
    </lineage>
</organism>
<evidence type="ECO:0000313" key="1">
    <source>
        <dbReference type="EMBL" id="RYU94192.1"/>
    </source>
</evidence>
<reference evidence="1 2" key="1">
    <citation type="submission" date="2019-02" db="EMBL/GenBank/DDBJ databases">
        <title>Bacterial novel species Emticicia sp. 17J42-9 isolated from soil.</title>
        <authorList>
            <person name="Jung H.-Y."/>
        </authorList>
    </citation>
    <scope>NUCLEOTIDE SEQUENCE [LARGE SCALE GENOMIC DNA]</scope>
    <source>
        <strain evidence="1 2">17J42-9</strain>
    </source>
</reference>
<comment type="caution">
    <text evidence="1">The sequence shown here is derived from an EMBL/GenBank/DDBJ whole genome shotgun (WGS) entry which is preliminary data.</text>
</comment>
<dbReference type="InterPro" id="IPR018330">
    <property type="entry name" value="RecT_fam"/>
</dbReference>
<dbReference type="OrthoDB" id="1045432at2"/>
<dbReference type="GO" id="GO:0006259">
    <property type="term" value="P:DNA metabolic process"/>
    <property type="evidence" value="ECO:0007669"/>
    <property type="project" value="InterPro"/>
</dbReference>
<keyword evidence="2" id="KW-1185">Reference proteome</keyword>
<dbReference type="NCBIfam" id="TIGR00616">
    <property type="entry name" value="rect"/>
    <property type="match status" value="1"/>
</dbReference>
<sequence length="296" mass="33639">MSEQLTTKDFFSKVSVKQKFEELLGKRAPAFMTSVLQIVASNELLKRADPTSVYHAAATAATLDLPLSNNLGFAYLVPYNDRKSGRQLAQFLIGYKGFKQLAIRSGQYQTLDAKIVYEGQKIDDESFQGFHFEWDKKTSDKVVGYASNFRLLNGYESTFFMDADSVHRHGKRYSQTFKNGKGLWAEDFDKMALKTVTKLHLNSGDAPLSVEMQKAVITDQSVIHNVEGTEVEYIDNQPDNADTEETAKDKELQRIASFISNAMTLEQLELVDEHVYDFGLVEMYESRKQELYRKSA</sequence>
<gene>
    <name evidence="1" type="ORF">EWM59_17985</name>
</gene>
<dbReference type="InterPro" id="IPR004590">
    <property type="entry name" value="ssDNA_annealing_RecT"/>
</dbReference>
<dbReference type="AlphaFoldDB" id="A0A4Q5LWV2"/>